<keyword evidence="1" id="KW-0472">Membrane</keyword>
<name>A0A0E3V7P2_9BACT</name>
<dbReference type="PATRIC" id="fig|1379870.5.peg.3311"/>
<keyword evidence="3" id="KW-1185">Reference proteome</keyword>
<dbReference type="EMBL" id="CP010429">
    <property type="protein sequence ID" value="AKD56047.1"/>
    <property type="molecule type" value="Genomic_DNA"/>
</dbReference>
<evidence type="ECO:0008006" key="4">
    <source>
        <dbReference type="Google" id="ProtNLM"/>
    </source>
</evidence>
<evidence type="ECO:0000256" key="1">
    <source>
        <dbReference type="SAM" id="Phobius"/>
    </source>
</evidence>
<organism evidence="2 3">
    <name type="scientific">Spirosoma radiotolerans</name>
    <dbReference type="NCBI Taxonomy" id="1379870"/>
    <lineage>
        <taxon>Bacteria</taxon>
        <taxon>Pseudomonadati</taxon>
        <taxon>Bacteroidota</taxon>
        <taxon>Cytophagia</taxon>
        <taxon>Cytophagales</taxon>
        <taxon>Cytophagaceae</taxon>
        <taxon>Spirosoma</taxon>
    </lineage>
</organism>
<proteinExistence type="predicted"/>
<dbReference type="AlphaFoldDB" id="A0A0E3V7P2"/>
<accession>A0A0E3V7P2</accession>
<dbReference type="Gene3D" id="3.40.50.2000">
    <property type="entry name" value="Glycogen Phosphorylase B"/>
    <property type="match status" value="2"/>
</dbReference>
<evidence type="ECO:0000313" key="2">
    <source>
        <dbReference type="EMBL" id="AKD56047.1"/>
    </source>
</evidence>
<dbReference type="RefSeq" id="WP_046574787.1">
    <property type="nucleotide sequence ID" value="NZ_CP010429.1"/>
</dbReference>
<gene>
    <name evidence="2" type="ORF">SD10_15230</name>
</gene>
<evidence type="ECO:0000313" key="3">
    <source>
        <dbReference type="Proteomes" id="UP000033054"/>
    </source>
</evidence>
<sequence length="432" mass="50985">MKKKILIVVPYIPYPLNSGGKIAQYTFIERMRFFFDITIIFTYKIEEIDHVKTLSEKWNDVIIEPYLLKETKSKKIISILYNFKAIILRILGIIILYPKNKTYLDRLLIKNSTLFRSKYYSLSIDYINHFKNLVENSDFDFVQIEFHQLISFVKYIPNHIKTIYVDHELRFIREERELKLLSFNSPFLRYIYKINKEYEINYLNKYKLVCVLSENDQRIINNYILEGKIYNSPIALFYQTEDTLIKADNFIFKNDLVFLGGENHFPNNEGLNWFLQNCWNSLKSQFPNLKLKIVGEWSAQTSYKLTSIYVDIEFLGFLDEIKTQLKNSVFIIPIRIGSGVRIKIIDAINIGAPFVSTTIGLEGLEFRNSFDCLVSDHPSEFCSHIADIILNPSLGMELINNSKNTLRNKYNFDVLIQKRISMYSDQNFLHLK</sequence>
<dbReference type="Proteomes" id="UP000033054">
    <property type="component" value="Chromosome"/>
</dbReference>
<keyword evidence="1" id="KW-0812">Transmembrane</keyword>
<protein>
    <recommendedName>
        <fullName evidence="4">Glycosyltransferase</fullName>
    </recommendedName>
</protein>
<dbReference type="OrthoDB" id="9807209at2"/>
<keyword evidence="1" id="KW-1133">Transmembrane helix</keyword>
<dbReference type="SUPFAM" id="SSF53756">
    <property type="entry name" value="UDP-Glycosyltransferase/glycogen phosphorylase"/>
    <property type="match status" value="1"/>
</dbReference>
<dbReference type="Pfam" id="PF13692">
    <property type="entry name" value="Glyco_trans_1_4"/>
    <property type="match status" value="1"/>
</dbReference>
<dbReference type="KEGG" id="srd:SD10_15230"/>
<dbReference type="STRING" id="1379870.SD10_15230"/>
<dbReference type="HOGENOM" id="CLU_028014_4_1_10"/>
<feature type="transmembrane region" description="Helical" evidence="1">
    <location>
        <begin position="79"/>
        <end position="97"/>
    </location>
</feature>
<reference evidence="2 3" key="1">
    <citation type="journal article" date="2014" name="Curr. Microbiol.">
        <title>Spirosoma radiotolerans sp. nov., a gamma-radiation-resistant bacterium isolated from gamma ray-irradiated soil.</title>
        <authorList>
            <person name="Lee J.J."/>
            <person name="Srinivasan S."/>
            <person name="Lim S."/>
            <person name="Joe M."/>
            <person name="Im S."/>
            <person name="Bae S.I."/>
            <person name="Park K.R."/>
            <person name="Han J.H."/>
            <person name="Park S.H."/>
            <person name="Joo B.M."/>
            <person name="Park S.J."/>
            <person name="Kim M.K."/>
        </authorList>
    </citation>
    <scope>NUCLEOTIDE SEQUENCE [LARGE SCALE GENOMIC DNA]</scope>
    <source>
        <strain evidence="2 3">DG5A</strain>
    </source>
</reference>